<dbReference type="Proteomes" id="UP000823597">
    <property type="component" value="Unassembled WGS sequence"/>
</dbReference>
<comment type="caution">
    <text evidence="2">The sequence shown here is derived from an EMBL/GenBank/DDBJ whole genome shotgun (WGS) entry which is preliminary data.</text>
</comment>
<organism evidence="2 3">
    <name type="scientific">Candidatus Merdivivens pullistercoris</name>
    <dbReference type="NCBI Taxonomy" id="2840873"/>
    <lineage>
        <taxon>Bacteria</taxon>
        <taxon>Pseudomonadati</taxon>
        <taxon>Bacteroidota</taxon>
        <taxon>Bacteroidia</taxon>
        <taxon>Bacteroidales</taxon>
        <taxon>Muribaculaceae</taxon>
        <taxon>Muribaculaceae incertae sedis</taxon>
        <taxon>Candidatus Merdivivens</taxon>
    </lineage>
</organism>
<reference evidence="2" key="2">
    <citation type="journal article" date="2021" name="PeerJ">
        <title>Extensive microbial diversity within the chicken gut microbiome revealed by metagenomics and culture.</title>
        <authorList>
            <person name="Gilroy R."/>
            <person name="Ravi A."/>
            <person name="Getino M."/>
            <person name="Pursley I."/>
            <person name="Horton D.L."/>
            <person name="Alikhan N.F."/>
            <person name="Baker D."/>
            <person name="Gharbi K."/>
            <person name="Hall N."/>
            <person name="Watson M."/>
            <person name="Adriaenssens E.M."/>
            <person name="Foster-Nyarko E."/>
            <person name="Jarju S."/>
            <person name="Secka A."/>
            <person name="Antonio M."/>
            <person name="Oren A."/>
            <person name="Chaudhuri R.R."/>
            <person name="La Ragione R."/>
            <person name="Hildebrand F."/>
            <person name="Pallen M.J."/>
        </authorList>
    </citation>
    <scope>NUCLEOTIDE SEQUENCE</scope>
    <source>
        <strain evidence="2">10037</strain>
    </source>
</reference>
<dbReference type="AlphaFoldDB" id="A0A9D9I498"/>
<evidence type="ECO:0000259" key="1">
    <source>
        <dbReference type="PROSITE" id="PS50043"/>
    </source>
</evidence>
<reference evidence="2" key="1">
    <citation type="submission" date="2020-10" db="EMBL/GenBank/DDBJ databases">
        <authorList>
            <person name="Gilroy R."/>
        </authorList>
    </citation>
    <scope>NUCLEOTIDE SEQUENCE</scope>
    <source>
        <strain evidence="2">10037</strain>
    </source>
</reference>
<dbReference type="GO" id="GO:0003677">
    <property type="term" value="F:DNA binding"/>
    <property type="evidence" value="ECO:0007669"/>
    <property type="project" value="InterPro"/>
</dbReference>
<dbReference type="SUPFAM" id="SSF46894">
    <property type="entry name" value="C-terminal effector domain of the bipartite response regulators"/>
    <property type="match status" value="1"/>
</dbReference>
<dbReference type="Gene3D" id="3.30.450.20">
    <property type="entry name" value="PAS domain"/>
    <property type="match status" value="1"/>
</dbReference>
<name>A0A9D9I498_9BACT</name>
<dbReference type="InterPro" id="IPR036388">
    <property type="entry name" value="WH-like_DNA-bd_sf"/>
</dbReference>
<sequence>MNMNDTMNNKRLENLADMCDSFSSVTAPPAYILDVETKEMLYVSRYPMFIAGYTAAEAKAKGKSFFMETCVPEDKEFLGNVLPVMLKFYENLHSSKINHYSATFSHGLMDKKGRSVFVAHQVAPFEVKEDHKILSVLGTMSPAVISRGHDLTIRDNLGLMRWKYDFLAMKWNEYKEMQLSETEKRVMLYVCNGLSIKQIANKLSRTESSIKNTRSKIFFKLGVGSIQEAVMTVLTHRLL</sequence>
<proteinExistence type="predicted"/>
<gene>
    <name evidence="2" type="ORF">IAB93_06550</name>
</gene>
<dbReference type="InterPro" id="IPR000792">
    <property type="entry name" value="Tscrpt_reg_LuxR_C"/>
</dbReference>
<dbReference type="SMART" id="SM00421">
    <property type="entry name" value="HTH_LUXR"/>
    <property type="match status" value="1"/>
</dbReference>
<dbReference type="EMBL" id="JADIME010000070">
    <property type="protein sequence ID" value="MBO8465637.1"/>
    <property type="molecule type" value="Genomic_DNA"/>
</dbReference>
<dbReference type="CDD" id="cd06170">
    <property type="entry name" value="LuxR_C_like"/>
    <property type="match status" value="1"/>
</dbReference>
<evidence type="ECO:0000313" key="3">
    <source>
        <dbReference type="Proteomes" id="UP000823597"/>
    </source>
</evidence>
<dbReference type="GO" id="GO:0006355">
    <property type="term" value="P:regulation of DNA-templated transcription"/>
    <property type="evidence" value="ECO:0007669"/>
    <property type="project" value="InterPro"/>
</dbReference>
<dbReference type="Pfam" id="PF00196">
    <property type="entry name" value="GerE"/>
    <property type="match status" value="1"/>
</dbReference>
<feature type="domain" description="HTH luxR-type" evidence="1">
    <location>
        <begin position="172"/>
        <end position="237"/>
    </location>
</feature>
<accession>A0A9D9I498</accession>
<dbReference type="Gene3D" id="1.10.10.10">
    <property type="entry name" value="Winged helix-like DNA-binding domain superfamily/Winged helix DNA-binding domain"/>
    <property type="match status" value="1"/>
</dbReference>
<dbReference type="InterPro" id="IPR016032">
    <property type="entry name" value="Sig_transdc_resp-reg_C-effctor"/>
</dbReference>
<protein>
    <submittedName>
        <fullName evidence="2">Response regulator transcription factor</fullName>
    </submittedName>
</protein>
<evidence type="ECO:0000313" key="2">
    <source>
        <dbReference type="EMBL" id="MBO8465637.1"/>
    </source>
</evidence>
<dbReference type="PROSITE" id="PS50043">
    <property type="entry name" value="HTH_LUXR_2"/>
    <property type="match status" value="1"/>
</dbReference>